<proteinExistence type="predicted"/>
<dbReference type="EMBL" id="JAMZMM010000566">
    <property type="protein sequence ID" value="MCP2732354.1"/>
    <property type="molecule type" value="Genomic_DNA"/>
</dbReference>
<accession>A0AAE3GXH9</accession>
<dbReference type="AlphaFoldDB" id="A0AAE3GXH9"/>
<dbReference type="RefSeq" id="WP_254015072.1">
    <property type="nucleotide sequence ID" value="NZ_JAMZMM010000566.1"/>
</dbReference>
<comment type="caution">
    <text evidence="1">The sequence shown here is derived from an EMBL/GenBank/DDBJ whole genome shotgun (WGS) entry which is preliminary data.</text>
</comment>
<gene>
    <name evidence="1" type="ORF">NJ959_28380</name>
</gene>
<evidence type="ECO:0000313" key="2">
    <source>
        <dbReference type="Proteomes" id="UP001204953"/>
    </source>
</evidence>
<evidence type="ECO:0000313" key="1">
    <source>
        <dbReference type="EMBL" id="MCP2732354.1"/>
    </source>
</evidence>
<sequence>MQIWDNFLYILIEGEPNSPEVEFIERAISRLISEAVLPNINYDVVEIGGGGNFNSIAKMIYKKSSLHKEIPVIAISDKDFRTQNQVNVQNEKTDDHLIKNKAARIIYWERHEWENFILEETETIAIIFNHIPTQAPNDKPVRRNTTNILTKEQLDEWLLQYFKDSIVKELVECLRFRFRERANTRFSLKKLNNEVLPSLPEIESWLRKEIASAAKEYRNNIRDQKSMLNQKLQEMSWSSWLNDSSTIDFNQAKTFFRGKEALTRLFGQAVNHLSIQNLSYETFVGEILLRELENNVNALIVQQLGAMLKPYFQRCC</sequence>
<organism evidence="1 2">
    <name type="scientific">Limnofasciculus baicalensis BBK-W-15</name>
    <dbReference type="NCBI Taxonomy" id="2699891"/>
    <lineage>
        <taxon>Bacteria</taxon>
        <taxon>Bacillati</taxon>
        <taxon>Cyanobacteriota</taxon>
        <taxon>Cyanophyceae</taxon>
        <taxon>Coleofasciculales</taxon>
        <taxon>Coleofasciculaceae</taxon>
        <taxon>Limnofasciculus</taxon>
        <taxon>Limnofasciculus baicalensis</taxon>
    </lineage>
</organism>
<keyword evidence="2" id="KW-1185">Reference proteome</keyword>
<protein>
    <submittedName>
        <fullName evidence="1">Uncharacterized protein</fullName>
    </submittedName>
</protein>
<dbReference type="Proteomes" id="UP001204953">
    <property type="component" value="Unassembled WGS sequence"/>
</dbReference>
<name>A0AAE3GXH9_9CYAN</name>
<reference evidence="1" key="1">
    <citation type="submission" date="2022-06" db="EMBL/GenBank/DDBJ databases">
        <title>New cyanobacteria of genus Symplocastrum in benthos of Lake Baikal.</title>
        <authorList>
            <person name="Sorokovikova E."/>
            <person name="Tikhonova I."/>
            <person name="Krasnopeev A."/>
            <person name="Evseev P."/>
            <person name="Gladkikh A."/>
            <person name="Belykh O."/>
        </authorList>
    </citation>
    <scope>NUCLEOTIDE SEQUENCE</scope>
    <source>
        <strain evidence="1">BBK-W-15</strain>
    </source>
</reference>